<feature type="region of interest" description="Disordered" evidence="2">
    <location>
        <begin position="644"/>
        <end position="832"/>
    </location>
</feature>
<dbReference type="GO" id="GO:1990758">
    <property type="term" value="P:mitotic sister chromatid biorientation"/>
    <property type="evidence" value="ECO:0007669"/>
    <property type="project" value="TreeGrafter"/>
</dbReference>
<keyword evidence="1" id="KW-0175">Coiled coil</keyword>
<dbReference type="Pfam" id="PF15402">
    <property type="entry name" value="MELT_2"/>
    <property type="match status" value="9"/>
</dbReference>
<feature type="compositionally biased region" description="Basic and acidic residues" evidence="2">
    <location>
        <begin position="865"/>
        <end position="874"/>
    </location>
</feature>
<sequence length="1543" mass="170035">MASFGDATMPATRRTRKSIGAPTSSRKGTDKENATIDVGSTLAESRKKSRSKSIGPGGLDALKNASGNRRASLAVPSRPPPRSILKPTMPLLPEIPTFRKRNADLIDLGPSRASTPTNTTNSDLPGSSGSKIALRTEEEQQAAAREREERERRDARRKSLANRRVSFAAEATLHTFHEVEFNQDSTGSTDSTRRASRGNAQGSDRPSTPQEQEEEVVPQSPENQRELHQKKRRRSSTANLMEFSDHEDNTTASGFSSDSEPADAVEEMDADEEVDSDSNSDSDDEGTMMTIDEHEVTGASVMSGRTVGTDDENDTLDEALRMAARQAGTQRLGSDDEEEEEEIIPSFGWIKKKPSDEAAQDRENVPLPPPSRNSAPEEEEDDDDGMDMDMDMTSAVGGILKDKTSQSVPDPNEDMSMDVTRAIGGILSRVNSQQSESNQEDQTMDFTTAVGGIHKQNPNDTLFDENEDEDMSMEFTTAIGGLLPSQVKRNTTQKRRRTMTARDDSVMEESTMDMDMTVGMGRILPAADKTIHGDATMGMDMTVGLGRIMSSPDRSMEEEDATRGMDMTVGVGKILGDVTELPEQDEPTMGMDMTVGVGQILPTAQASDAEDVTMGMDMTTAVGGIMRPPQSPDSRIAAKKLMEEEVDKPDTPSKTMSVKPASPAKKLAASVKKNASTGSDIGSSPGFNPFQGKGLRNSMHRAGNIAESPARSPSKSPVRSVRSARTPSPAKSVAAPKVASTPLDSSPVKTPQSSRKRGRPPKSPARSPSPPKATPQSPVRKTTTPSAEKTPNRLDIFQHNPATGARTPTVVLTPQPRRHSGIGADKPGLGSPRVAALLDRRGSLGDAAQEFVPGKSRGVTFGDPKVIEIEIDQDRQDEEDKENGRKILEREADGDNEKDATLSLRDMIDSLSPKKKRMQGRKSLHVGSAKGLLGKRPAELDDEEDREDNDGVKRLKGHQGSPVKNVKLQQPPSMAETTGRRLTRSSQRFLEEDTVPKSTPTHSESPLKGGSKAKSPQSQGRFRDVEEDTVSHPINLDGSPARDEAELMDGQPEERIHLQDFLNMTSIRFMELTTTKRRHTQAPDMFKDMGGKEDMSLERCVVAGACTVPMLELFQHSCRELKKYISEGRRVVREIESETFEENPPLFREYMSASPDFKNLLDNQFKNGKTHARLESKAQWYDWRMKLQEGLREGLIRMAEGMTADEKVLSQQQKLLSSVLPAIVARYTELEQEHGHLQAAAEELADCDPEELEAARSDLVEVENDVQEKTARIAELRQQLEDAEHGVEELTREKQQCHEDIKEAEKIREECRGWSTSEISALKSRVDALEKQHGWAVTGVSGSQISMTYRREIELVFDISSFQPKKKNSRIDLWYIADNRANHPIPVTAEKEFFLQCIRDHIRALPQSRTKIADLLHMIRAAWDKANSTSNHVRQLNITFPTTVTRTSDSSIAVRSIILMAPLETKVDIALEIRGASKPDGIEFSLHYEAAVVYGEHFNTAKIAEFLTTHLGDKALSQDEGGPSWSDVVVNLHERLLARGRKQ</sequence>
<feature type="compositionally biased region" description="Polar residues" evidence="2">
    <location>
        <begin position="774"/>
        <end position="789"/>
    </location>
</feature>
<dbReference type="Gene3D" id="1.20.5.340">
    <property type="match status" value="1"/>
</dbReference>
<feature type="compositionally biased region" description="Polar residues" evidence="2">
    <location>
        <begin position="674"/>
        <end position="686"/>
    </location>
</feature>
<feature type="coiled-coil region" evidence="1">
    <location>
        <begin position="1252"/>
        <end position="1310"/>
    </location>
</feature>
<feature type="compositionally biased region" description="Basic and acidic residues" evidence="2">
    <location>
        <begin position="134"/>
        <end position="154"/>
    </location>
</feature>
<dbReference type="SMART" id="SM00787">
    <property type="entry name" value="Spc7"/>
    <property type="match status" value="1"/>
</dbReference>
<feature type="compositionally biased region" description="Basic and acidic residues" evidence="2">
    <location>
        <begin position="353"/>
        <end position="364"/>
    </location>
</feature>
<feature type="compositionally biased region" description="Pro residues" evidence="2">
    <location>
        <begin position="761"/>
        <end position="773"/>
    </location>
</feature>
<evidence type="ECO:0000256" key="2">
    <source>
        <dbReference type="SAM" id="MobiDB-lite"/>
    </source>
</evidence>
<evidence type="ECO:0000313" key="5">
    <source>
        <dbReference type="Proteomes" id="UP000781932"/>
    </source>
</evidence>
<feature type="compositionally biased region" description="Basic and acidic residues" evidence="2">
    <location>
        <begin position="882"/>
        <end position="900"/>
    </location>
</feature>
<dbReference type="GO" id="GO:0007094">
    <property type="term" value="P:mitotic spindle assembly checkpoint signaling"/>
    <property type="evidence" value="ECO:0007669"/>
    <property type="project" value="TreeGrafter"/>
</dbReference>
<organism evidence="4 5">
    <name type="scientific">Colletotrichum karsti</name>
    <dbReference type="NCBI Taxonomy" id="1095194"/>
    <lineage>
        <taxon>Eukaryota</taxon>
        <taxon>Fungi</taxon>
        <taxon>Dikarya</taxon>
        <taxon>Ascomycota</taxon>
        <taxon>Pezizomycotina</taxon>
        <taxon>Sordariomycetes</taxon>
        <taxon>Hypocreomycetidae</taxon>
        <taxon>Glomerellales</taxon>
        <taxon>Glomerellaceae</taxon>
        <taxon>Colletotrichum</taxon>
        <taxon>Colletotrichum boninense species complex</taxon>
    </lineage>
</organism>
<protein>
    <submittedName>
        <fullName evidence="4">Spc7 kinetochore protein</fullName>
    </submittedName>
</protein>
<dbReference type="GeneID" id="62162414"/>
<dbReference type="GO" id="GO:0034501">
    <property type="term" value="P:protein localization to kinetochore"/>
    <property type="evidence" value="ECO:0007669"/>
    <property type="project" value="TreeGrafter"/>
</dbReference>
<gene>
    <name evidence="4" type="ORF">CkaCkLH20_06623</name>
</gene>
<feature type="compositionally biased region" description="Polar residues" evidence="2">
    <location>
        <begin position="112"/>
        <end position="130"/>
    </location>
</feature>
<dbReference type="InterPro" id="IPR013253">
    <property type="entry name" value="Spc7_domain"/>
</dbReference>
<feature type="compositionally biased region" description="Acidic residues" evidence="2">
    <location>
        <begin position="376"/>
        <end position="390"/>
    </location>
</feature>
<dbReference type="PANTHER" id="PTHR28260:SF1">
    <property type="entry name" value="SPINDLE POLE BODY COMPONENT SPC105"/>
    <property type="match status" value="1"/>
</dbReference>
<feature type="compositionally biased region" description="Polar residues" evidence="2">
    <location>
        <begin position="250"/>
        <end position="259"/>
    </location>
</feature>
<name>A0A9P6I825_9PEZI</name>
<dbReference type="Pfam" id="PF18210">
    <property type="entry name" value="Knl1_RWD_C"/>
    <property type="match status" value="1"/>
</dbReference>
<dbReference type="RefSeq" id="XP_038745152.1">
    <property type="nucleotide sequence ID" value="XM_038889340.1"/>
</dbReference>
<dbReference type="Proteomes" id="UP000781932">
    <property type="component" value="Unassembled WGS sequence"/>
</dbReference>
<dbReference type="EMBL" id="JAATWM020000020">
    <property type="protein sequence ID" value="KAF9875691.1"/>
    <property type="molecule type" value="Genomic_DNA"/>
</dbReference>
<feature type="compositionally biased region" description="Acidic residues" evidence="2">
    <location>
        <begin position="260"/>
        <end position="286"/>
    </location>
</feature>
<feature type="compositionally biased region" description="Basic residues" evidence="2">
    <location>
        <begin position="913"/>
        <end position="924"/>
    </location>
</feature>
<dbReference type="PANTHER" id="PTHR28260">
    <property type="entry name" value="SPINDLE POLE BODY COMPONENT SPC105"/>
    <property type="match status" value="1"/>
</dbReference>
<dbReference type="InterPro" id="IPR033338">
    <property type="entry name" value="Spc105/Spc7"/>
</dbReference>
<feature type="region of interest" description="Disordered" evidence="2">
    <location>
        <begin position="848"/>
        <end position="1048"/>
    </location>
</feature>
<feature type="compositionally biased region" description="Low complexity" evidence="2">
    <location>
        <begin position="708"/>
        <end position="725"/>
    </location>
</feature>
<feature type="region of interest" description="Disordered" evidence="2">
    <location>
        <begin position="107"/>
        <end position="391"/>
    </location>
</feature>
<evidence type="ECO:0000259" key="3">
    <source>
        <dbReference type="SMART" id="SM00787"/>
    </source>
</evidence>
<evidence type="ECO:0000256" key="1">
    <source>
        <dbReference type="SAM" id="Coils"/>
    </source>
</evidence>
<feature type="domain" description="Spc7 kinetochore protein" evidence="3">
    <location>
        <begin position="1041"/>
        <end position="1358"/>
    </location>
</feature>
<dbReference type="InterPro" id="IPR040850">
    <property type="entry name" value="Knl1_RWD_C"/>
</dbReference>
<reference evidence="4" key="2">
    <citation type="submission" date="2020-11" db="EMBL/GenBank/DDBJ databases">
        <title>Whole genome sequencing of Colletotrichum sp.</title>
        <authorList>
            <person name="Li H."/>
        </authorList>
    </citation>
    <scope>NUCLEOTIDE SEQUENCE</scope>
    <source>
        <strain evidence="4">CkLH20</strain>
    </source>
</reference>
<proteinExistence type="predicted"/>
<dbReference type="GO" id="GO:0000776">
    <property type="term" value="C:kinetochore"/>
    <property type="evidence" value="ECO:0007669"/>
    <property type="project" value="TreeGrafter"/>
</dbReference>
<feature type="compositionally biased region" description="Polar residues" evidence="2">
    <location>
        <begin position="967"/>
        <end position="976"/>
    </location>
</feature>
<dbReference type="OrthoDB" id="5592879at2759"/>
<feature type="region of interest" description="Disordered" evidence="2">
    <location>
        <begin position="1"/>
        <end position="89"/>
    </location>
</feature>
<comment type="caution">
    <text evidence="4">The sequence shown here is derived from an EMBL/GenBank/DDBJ whole genome shotgun (WGS) entry which is preliminary data.</text>
</comment>
<keyword evidence="5" id="KW-1185">Reference proteome</keyword>
<reference evidence="4" key="1">
    <citation type="submission" date="2020-03" db="EMBL/GenBank/DDBJ databases">
        <authorList>
            <person name="He L."/>
        </authorList>
    </citation>
    <scope>NUCLEOTIDE SEQUENCE</scope>
    <source>
        <strain evidence="4">CkLH20</strain>
    </source>
</reference>
<evidence type="ECO:0000313" key="4">
    <source>
        <dbReference type="EMBL" id="KAF9875691.1"/>
    </source>
</evidence>
<dbReference type="Pfam" id="PF08317">
    <property type="entry name" value="Spc7"/>
    <property type="match status" value="1"/>
</dbReference>
<dbReference type="SMART" id="SM01315">
    <property type="entry name" value="Spc7_N"/>
    <property type="match status" value="1"/>
</dbReference>
<feature type="compositionally biased region" description="Low complexity" evidence="2">
    <location>
        <begin position="657"/>
        <end position="673"/>
    </location>
</feature>
<accession>A0A9P6I825</accession>